<feature type="compositionally biased region" description="Basic and acidic residues" evidence="1">
    <location>
        <begin position="83"/>
        <end position="93"/>
    </location>
</feature>
<dbReference type="OrthoDB" id="1684418at2"/>
<dbReference type="Proteomes" id="UP000182063">
    <property type="component" value="Chromosome"/>
</dbReference>
<dbReference type="RefSeq" id="WP_072598237.1">
    <property type="nucleotide sequence ID" value="NZ_CP018221.1"/>
</dbReference>
<reference evidence="3" key="1">
    <citation type="submission" date="2016-11" db="EMBL/GenBank/DDBJ databases">
        <title>Complete Genome Sequence of alachlor-degrading Sphingomonas sp. strain JJ-A5.</title>
        <authorList>
            <person name="Lee H."/>
            <person name="Ka J.-O."/>
        </authorList>
    </citation>
    <scope>NUCLEOTIDE SEQUENCE [LARGE SCALE GENOMIC DNA]</scope>
    <source>
        <strain evidence="3">JJ-A5</strain>
    </source>
</reference>
<sequence length="93" mass="10630">MDNPLSRQVGGEHYTKLKIQPLEYSMANGLDACQHSIIKYVTRFRDKGGINDLEKALHVLEILIAREARPSGERWHTYNFEPPKPRDLNGGRA</sequence>
<gene>
    <name evidence="2" type="ORF">BSL82_15835</name>
</gene>
<feature type="region of interest" description="Disordered" evidence="1">
    <location>
        <begin position="74"/>
        <end position="93"/>
    </location>
</feature>
<evidence type="ECO:0008006" key="4">
    <source>
        <dbReference type="Google" id="ProtNLM"/>
    </source>
</evidence>
<evidence type="ECO:0000256" key="1">
    <source>
        <dbReference type="SAM" id="MobiDB-lite"/>
    </source>
</evidence>
<dbReference type="KEGG" id="sphj:BSL82_15835"/>
<name>A0A1L3ZY61_9SPHN</name>
<dbReference type="Pfam" id="PF11753">
    <property type="entry name" value="DUF3310"/>
    <property type="match status" value="1"/>
</dbReference>
<evidence type="ECO:0000313" key="3">
    <source>
        <dbReference type="Proteomes" id="UP000182063"/>
    </source>
</evidence>
<organism evidence="2 3">
    <name type="scientific">Tardibacter chloracetimidivorans</name>
    <dbReference type="NCBI Taxonomy" id="1921510"/>
    <lineage>
        <taxon>Bacteria</taxon>
        <taxon>Pseudomonadati</taxon>
        <taxon>Pseudomonadota</taxon>
        <taxon>Alphaproteobacteria</taxon>
        <taxon>Sphingomonadales</taxon>
        <taxon>Sphingomonadaceae</taxon>
        <taxon>Tardibacter</taxon>
    </lineage>
</organism>
<evidence type="ECO:0000313" key="2">
    <source>
        <dbReference type="EMBL" id="API60576.1"/>
    </source>
</evidence>
<dbReference type="InterPro" id="IPR021739">
    <property type="entry name" value="SaV-like"/>
</dbReference>
<proteinExistence type="predicted"/>
<accession>A0A1L3ZY61</accession>
<dbReference type="EMBL" id="CP018221">
    <property type="protein sequence ID" value="API60576.1"/>
    <property type="molecule type" value="Genomic_DNA"/>
</dbReference>
<keyword evidence="3" id="KW-1185">Reference proteome</keyword>
<dbReference type="STRING" id="1921510.BSL82_15835"/>
<dbReference type="AlphaFoldDB" id="A0A1L3ZY61"/>
<protein>
    <recommendedName>
        <fullName evidence="4">DUF3310 domain-containing protein</fullName>
    </recommendedName>
</protein>